<comment type="caution">
    <text evidence="9">The sequence shown here is derived from an EMBL/GenBank/DDBJ whole genome shotgun (WGS) entry which is preliminary data.</text>
</comment>
<feature type="transmembrane region" description="Helical" evidence="7">
    <location>
        <begin position="178"/>
        <end position="197"/>
    </location>
</feature>
<feature type="transmembrane region" description="Helical" evidence="7">
    <location>
        <begin position="265"/>
        <end position="283"/>
    </location>
</feature>
<dbReference type="PANTHER" id="PTHR32322">
    <property type="entry name" value="INNER MEMBRANE TRANSPORTER"/>
    <property type="match status" value="1"/>
</dbReference>
<feature type="transmembrane region" description="Helical" evidence="7">
    <location>
        <begin position="209"/>
        <end position="230"/>
    </location>
</feature>
<name>A0A1R1EJL3_9BACL</name>
<protein>
    <submittedName>
        <fullName evidence="9">EamA family transporter</fullName>
    </submittedName>
</protein>
<dbReference type="AlphaFoldDB" id="A0A1R1EJL3"/>
<sequence>MRSYLLLLFCASLYGSNFVLGSLLLQAFPALHLSAYRLAVSSVFLLVYLIVTRRWVRVSLRDAVYFIPYALVGMLLHQVTFFTGLRTVDATTASLILSLSPICTALFARLFLKEPFTLRMTMGSVVAFAGVFFVVVNGAGFMLRISSGIGWMLICMLAFSGSVVLMKKLTERIEPLVATAYSTMLGFIAVLPVSIWIEPHAEIRPHYVWWLVLIGSALLIQGLCAVVWNAQIHQVGAATASLFLNLQPFVAMVSGYFILGTPISYIQVAGSVLIICGVILATFQRRSKRTAHADQLHMSVVKR</sequence>
<keyword evidence="5 7" id="KW-1133">Transmembrane helix</keyword>
<keyword evidence="10" id="KW-1185">Reference proteome</keyword>
<keyword evidence="3" id="KW-1003">Cell membrane</keyword>
<comment type="subcellular location">
    <subcellularLocation>
        <location evidence="1">Cell membrane</location>
        <topology evidence="1">Multi-pass membrane protein</topology>
    </subcellularLocation>
</comment>
<dbReference type="Pfam" id="PF00892">
    <property type="entry name" value="EamA"/>
    <property type="match status" value="2"/>
</dbReference>
<evidence type="ECO:0000256" key="7">
    <source>
        <dbReference type="SAM" id="Phobius"/>
    </source>
</evidence>
<proteinExistence type="inferred from homology"/>
<evidence type="ECO:0000256" key="1">
    <source>
        <dbReference type="ARBA" id="ARBA00004651"/>
    </source>
</evidence>
<feature type="transmembrane region" description="Helical" evidence="7">
    <location>
        <begin position="63"/>
        <end position="85"/>
    </location>
</feature>
<keyword evidence="4 7" id="KW-0812">Transmembrane</keyword>
<dbReference type="GO" id="GO:0005886">
    <property type="term" value="C:plasma membrane"/>
    <property type="evidence" value="ECO:0007669"/>
    <property type="project" value="UniProtKB-SubCell"/>
</dbReference>
<keyword evidence="6 7" id="KW-0472">Membrane</keyword>
<comment type="similarity">
    <text evidence="2">Belongs to the EamA transporter family.</text>
</comment>
<feature type="transmembrane region" description="Helical" evidence="7">
    <location>
        <begin position="149"/>
        <end position="166"/>
    </location>
</feature>
<evidence type="ECO:0000259" key="8">
    <source>
        <dbReference type="Pfam" id="PF00892"/>
    </source>
</evidence>
<dbReference type="InterPro" id="IPR050638">
    <property type="entry name" value="AA-Vitamin_Transporters"/>
</dbReference>
<feature type="transmembrane region" description="Helical" evidence="7">
    <location>
        <begin position="31"/>
        <end position="51"/>
    </location>
</feature>
<accession>A0A1R1EJL3</accession>
<feature type="domain" description="EamA" evidence="8">
    <location>
        <begin position="147"/>
        <end position="282"/>
    </location>
</feature>
<feature type="domain" description="EamA" evidence="8">
    <location>
        <begin position="3"/>
        <end position="135"/>
    </location>
</feature>
<dbReference type="InterPro" id="IPR037185">
    <property type="entry name" value="EmrE-like"/>
</dbReference>
<evidence type="ECO:0000313" key="10">
    <source>
        <dbReference type="Proteomes" id="UP000187172"/>
    </source>
</evidence>
<feature type="transmembrane region" description="Helical" evidence="7">
    <location>
        <begin position="124"/>
        <end position="143"/>
    </location>
</feature>
<evidence type="ECO:0000256" key="3">
    <source>
        <dbReference type="ARBA" id="ARBA00022475"/>
    </source>
</evidence>
<dbReference type="EMBL" id="MRTP01000008">
    <property type="protein sequence ID" value="OMF52011.1"/>
    <property type="molecule type" value="Genomic_DNA"/>
</dbReference>
<feature type="transmembrane region" description="Helical" evidence="7">
    <location>
        <begin position="242"/>
        <end position="259"/>
    </location>
</feature>
<evidence type="ECO:0000313" key="9">
    <source>
        <dbReference type="EMBL" id="OMF52011.1"/>
    </source>
</evidence>
<evidence type="ECO:0000256" key="2">
    <source>
        <dbReference type="ARBA" id="ARBA00007362"/>
    </source>
</evidence>
<organism evidence="9 10">
    <name type="scientific">Paenibacillus rhizosphaerae</name>
    <dbReference type="NCBI Taxonomy" id="297318"/>
    <lineage>
        <taxon>Bacteria</taxon>
        <taxon>Bacillati</taxon>
        <taxon>Bacillota</taxon>
        <taxon>Bacilli</taxon>
        <taxon>Bacillales</taxon>
        <taxon>Paenibacillaceae</taxon>
        <taxon>Paenibacillus</taxon>
    </lineage>
</organism>
<dbReference type="PANTHER" id="PTHR32322:SF18">
    <property type="entry name" value="S-ADENOSYLMETHIONINE_S-ADENOSYLHOMOCYSTEINE TRANSPORTER"/>
    <property type="match status" value="1"/>
</dbReference>
<evidence type="ECO:0000256" key="4">
    <source>
        <dbReference type="ARBA" id="ARBA00022692"/>
    </source>
</evidence>
<dbReference type="InterPro" id="IPR000620">
    <property type="entry name" value="EamA_dom"/>
</dbReference>
<reference evidence="9 10" key="1">
    <citation type="submission" date="2016-11" db="EMBL/GenBank/DDBJ databases">
        <title>Paenibacillus species isolates.</title>
        <authorList>
            <person name="Beno S.M."/>
        </authorList>
    </citation>
    <scope>NUCLEOTIDE SEQUENCE [LARGE SCALE GENOMIC DNA]</scope>
    <source>
        <strain evidence="9 10">FSL R5-0378</strain>
    </source>
</reference>
<dbReference type="Gene3D" id="1.10.3730.20">
    <property type="match status" value="2"/>
</dbReference>
<dbReference type="Proteomes" id="UP000187172">
    <property type="component" value="Unassembled WGS sequence"/>
</dbReference>
<dbReference type="SUPFAM" id="SSF103481">
    <property type="entry name" value="Multidrug resistance efflux transporter EmrE"/>
    <property type="match status" value="2"/>
</dbReference>
<dbReference type="STRING" id="297318.BK138_24630"/>
<feature type="transmembrane region" description="Helical" evidence="7">
    <location>
        <begin position="91"/>
        <end position="112"/>
    </location>
</feature>
<dbReference type="RefSeq" id="WP_076173437.1">
    <property type="nucleotide sequence ID" value="NZ_MRTP01000008.1"/>
</dbReference>
<evidence type="ECO:0000256" key="6">
    <source>
        <dbReference type="ARBA" id="ARBA00023136"/>
    </source>
</evidence>
<gene>
    <name evidence="9" type="ORF">BK138_24630</name>
</gene>
<evidence type="ECO:0000256" key="5">
    <source>
        <dbReference type="ARBA" id="ARBA00022989"/>
    </source>
</evidence>